<protein>
    <submittedName>
        <fullName evidence="1">Bll1366 protein</fullName>
    </submittedName>
</protein>
<evidence type="ECO:0000313" key="1">
    <source>
        <dbReference type="EMBL" id="BAC46631.1"/>
    </source>
</evidence>
<evidence type="ECO:0000313" key="2">
    <source>
        <dbReference type="Proteomes" id="UP000002526"/>
    </source>
</evidence>
<proteinExistence type="predicted"/>
<name>Q89UP5_BRADU</name>
<dbReference type="EMBL" id="BA000040">
    <property type="protein sequence ID" value="BAC46631.1"/>
    <property type="molecule type" value="Genomic_DNA"/>
</dbReference>
<dbReference type="EnsemblBacteria" id="BAC46631">
    <property type="protein sequence ID" value="BAC46631"/>
    <property type="gene ID" value="BAC46631"/>
</dbReference>
<dbReference type="RefSeq" id="WP_011084184.1">
    <property type="nucleotide sequence ID" value="NC_004463.1"/>
</dbReference>
<dbReference type="KEGG" id="bja:bll1366"/>
<dbReference type="Proteomes" id="UP000002526">
    <property type="component" value="Chromosome"/>
</dbReference>
<organism evidence="1 2">
    <name type="scientific">Bradyrhizobium diazoefficiens (strain JCM 10833 / BCRC 13528 / IAM 13628 / NBRC 14792 / USDA 110)</name>
    <dbReference type="NCBI Taxonomy" id="224911"/>
    <lineage>
        <taxon>Bacteria</taxon>
        <taxon>Pseudomonadati</taxon>
        <taxon>Pseudomonadota</taxon>
        <taxon>Alphaproteobacteria</taxon>
        <taxon>Hyphomicrobiales</taxon>
        <taxon>Nitrobacteraceae</taxon>
        <taxon>Bradyrhizobium</taxon>
    </lineage>
</organism>
<dbReference type="STRING" id="224911.AAV28_03740"/>
<dbReference type="HOGENOM" id="CLU_1364000_0_0_5"/>
<sequence length="200" mass="21776">MMQPGFPHRVLSAAVSIALGFGWPTSVYALDCARIANFESFDNHVDQAKRAEDLRAREALANLSPIVLSGRLAKVRPLPGPGTNLPTELLTFVDVKILRGDLPRSRIDRRAVIASYEWCDGGCTEEQQRWHPGALLTIGVAAAANAADKMSVGRIKSGRIDGQFGPCGGGVLSPLELKLISTPPEEIARLEHEYPIRKRQ</sequence>
<gene>
    <name evidence="1" type="ordered locus">bll1366</name>
</gene>
<dbReference type="AlphaFoldDB" id="Q89UP5"/>
<accession>Q89UP5</accession>
<dbReference type="InParanoid" id="Q89UP5"/>
<reference evidence="2" key="1">
    <citation type="journal article" date="2002" name="DNA Res.">
        <title>Complete genomic sequence of nitrogen-fixing symbiotic bacterium Bradyrhizobium japonicum USDA110.</title>
        <authorList>
            <person name="Kaneko T."/>
            <person name="Nakamura Y."/>
            <person name="Sato S."/>
            <person name="Minamisawa K."/>
            <person name="Uchiumi T."/>
            <person name="Sasamoto S."/>
            <person name="Watanabe A."/>
            <person name="Idesawa K."/>
            <person name="Iriguchi M."/>
            <person name="Kawashima K."/>
            <person name="Kohara M."/>
            <person name="Matsumoto M."/>
            <person name="Shimpo S."/>
            <person name="Tsuruoka H."/>
            <person name="Wada T."/>
            <person name="Yamada M."/>
            <person name="Tabata S."/>
        </authorList>
    </citation>
    <scope>NUCLEOTIDE SEQUENCE [LARGE SCALE GENOMIC DNA]</scope>
    <source>
        <strain evidence="2">JCM 10833 / BCRC 13528 / IAM 13628 / NBRC 14792 / USDA 110</strain>
    </source>
</reference>
<dbReference type="PATRIC" id="fig|224911.44.peg.789"/>
<dbReference type="GeneID" id="46488635"/>
<dbReference type="OrthoDB" id="8255662at2"/>
<keyword evidence="2" id="KW-1185">Reference proteome</keyword>